<dbReference type="PANTHER" id="PTHR32322:SF18">
    <property type="entry name" value="S-ADENOSYLMETHIONINE_S-ADENOSYLHOMOCYSTEINE TRANSPORTER"/>
    <property type="match status" value="1"/>
</dbReference>
<dbReference type="InterPro" id="IPR037185">
    <property type="entry name" value="EmrE-like"/>
</dbReference>
<keyword evidence="4 7" id="KW-0812">Transmembrane</keyword>
<feature type="transmembrane region" description="Helical" evidence="7">
    <location>
        <begin position="12"/>
        <end position="33"/>
    </location>
</feature>
<keyword evidence="3" id="KW-1003">Cell membrane</keyword>
<reference evidence="9 10" key="1">
    <citation type="submission" date="2022-02" db="EMBL/GenBank/DDBJ databases">
        <title>Paenibacillus sp. MBLB1776 Whole Genome Shotgun Sequencing.</title>
        <authorList>
            <person name="Hwang C.Y."/>
            <person name="Cho E.-S."/>
            <person name="Seo M.-J."/>
        </authorList>
    </citation>
    <scope>NUCLEOTIDE SEQUENCE [LARGE SCALE GENOMIC DNA]</scope>
    <source>
        <strain evidence="9 10">MBLB1776</strain>
    </source>
</reference>
<feature type="transmembrane region" description="Helical" evidence="7">
    <location>
        <begin position="131"/>
        <end position="150"/>
    </location>
</feature>
<keyword evidence="5 7" id="KW-1133">Transmembrane helix</keyword>
<evidence type="ECO:0000256" key="1">
    <source>
        <dbReference type="ARBA" id="ARBA00004651"/>
    </source>
</evidence>
<comment type="similarity">
    <text evidence="2">Belongs to the EamA transporter family.</text>
</comment>
<feature type="domain" description="EamA" evidence="8">
    <location>
        <begin position="163"/>
        <end position="298"/>
    </location>
</feature>
<dbReference type="PANTHER" id="PTHR32322">
    <property type="entry name" value="INNER MEMBRANE TRANSPORTER"/>
    <property type="match status" value="1"/>
</dbReference>
<feature type="transmembrane region" description="Helical" evidence="7">
    <location>
        <begin position="282"/>
        <end position="298"/>
    </location>
</feature>
<keyword evidence="10" id="KW-1185">Reference proteome</keyword>
<name>A0AA96RG29_9BACL</name>
<comment type="subcellular location">
    <subcellularLocation>
        <location evidence="1">Cell membrane</location>
        <topology evidence="1">Multi-pass membrane protein</topology>
    </subcellularLocation>
</comment>
<dbReference type="Pfam" id="PF00892">
    <property type="entry name" value="EamA"/>
    <property type="match status" value="2"/>
</dbReference>
<evidence type="ECO:0000259" key="8">
    <source>
        <dbReference type="Pfam" id="PF00892"/>
    </source>
</evidence>
<feature type="transmembrane region" description="Helical" evidence="7">
    <location>
        <begin position="162"/>
        <end position="181"/>
    </location>
</feature>
<feature type="domain" description="EamA" evidence="8">
    <location>
        <begin position="13"/>
        <end position="149"/>
    </location>
</feature>
<proteinExistence type="inferred from homology"/>
<sequence>MKPNALRGMLPHLGFVLVYLLWGINISSMKIGGAAWDSFVFNGLRYLIILPFLWVYTYYGFRKGRIRLSMKKGDLGRILLLGAVSAVGMEAFLSYALQYSNAANGAVLGRGFMPVVTVILALLMRELRLTWRILLGLPLAIAGVIVIVTGGNEGFHLGPDTLRGDVLLLFRSFLGALYLIGMNRLVNRYPLTLLITLEMTAGAVSLLPVVLWKVTPGYLAAMPAAGWYSLLYTAFLATLVGFSVHNWSLGKLGPFKSSVYGYFLPVTSAIAGIYLLGESISWNQVLGGAGVLVAMYLVQRDRMQAMKRPPKPIMPAAAGKSNQA</sequence>
<accession>A0AA96RG29</accession>
<protein>
    <submittedName>
        <fullName evidence="9">DMT family transporter</fullName>
    </submittedName>
</protein>
<feature type="transmembrane region" description="Helical" evidence="7">
    <location>
        <begin position="78"/>
        <end position="97"/>
    </location>
</feature>
<feature type="transmembrane region" description="Helical" evidence="7">
    <location>
        <begin position="226"/>
        <end position="247"/>
    </location>
</feature>
<feature type="transmembrane region" description="Helical" evidence="7">
    <location>
        <begin position="103"/>
        <end position="124"/>
    </location>
</feature>
<evidence type="ECO:0000313" key="9">
    <source>
        <dbReference type="EMBL" id="WNQ12627.1"/>
    </source>
</evidence>
<evidence type="ECO:0000256" key="3">
    <source>
        <dbReference type="ARBA" id="ARBA00022475"/>
    </source>
</evidence>
<feature type="transmembrane region" description="Helical" evidence="7">
    <location>
        <begin position="39"/>
        <end position="57"/>
    </location>
</feature>
<evidence type="ECO:0000256" key="5">
    <source>
        <dbReference type="ARBA" id="ARBA00022989"/>
    </source>
</evidence>
<dbReference type="SUPFAM" id="SSF103481">
    <property type="entry name" value="Multidrug resistance efflux transporter EmrE"/>
    <property type="match status" value="2"/>
</dbReference>
<evidence type="ECO:0000256" key="7">
    <source>
        <dbReference type="SAM" id="Phobius"/>
    </source>
</evidence>
<gene>
    <name evidence="9" type="ORF">MJA45_06240</name>
</gene>
<feature type="transmembrane region" description="Helical" evidence="7">
    <location>
        <begin position="193"/>
        <end position="214"/>
    </location>
</feature>
<dbReference type="GO" id="GO:0005886">
    <property type="term" value="C:plasma membrane"/>
    <property type="evidence" value="ECO:0007669"/>
    <property type="project" value="UniProtKB-SubCell"/>
</dbReference>
<dbReference type="InterPro" id="IPR050638">
    <property type="entry name" value="AA-Vitamin_Transporters"/>
</dbReference>
<evidence type="ECO:0000256" key="6">
    <source>
        <dbReference type="ARBA" id="ARBA00023136"/>
    </source>
</evidence>
<dbReference type="Proteomes" id="UP001305702">
    <property type="component" value="Chromosome"/>
</dbReference>
<evidence type="ECO:0000256" key="2">
    <source>
        <dbReference type="ARBA" id="ARBA00007362"/>
    </source>
</evidence>
<organism evidence="9 10">
    <name type="scientific">Paenibacillus aurantius</name>
    <dbReference type="NCBI Taxonomy" id="2918900"/>
    <lineage>
        <taxon>Bacteria</taxon>
        <taxon>Bacillati</taxon>
        <taxon>Bacillota</taxon>
        <taxon>Bacilli</taxon>
        <taxon>Bacillales</taxon>
        <taxon>Paenibacillaceae</taxon>
        <taxon>Paenibacillus</taxon>
    </lineage>
</organism>
<dbReference type="RefSeq" id="WP_315606405.1">
    <property type="nucleotide sequence ID" value="NZ_CP130318.1"/>
</dbReference>
<dbReference type="AlphaFoldDB" id="A0AA96RG29"/>
<feature type="transmembrane region" description="Helical" evidence="7">
    <location>
        <begin position="259"/>
        <end position="276"/>
    </location>
</feature>
<dbReference type="EMBL" id="CP130318">
    <property type="protein sequence ID" value="WNQ12627.1"/>
    <property type="molecule type" value="Genomic_DNA"/>
</dbReference>
<dbReference type="InterPro" id="IPR000620">
    <property type="entry name" value="EamA_dom"/>
</dbReference>
<evidence type="ECO:0000256" key="4">
    <source>
        <dbReference type="ARBA" id="ARBA00022692"/>
    </source>
</evidence>
<evidence type="ECO:0000313" key="10">
    <source>
        <dbReference type="Proteomes" id="UP001305702"/>
    </source>
</evidence>
<keyword evidence="6 7" id="KW-0472">Membrane</keyword>
<dbReference type="KEGG" id="paun:MJA45_06240"/>